<reference evidence="1" key="2">
    <citation type="journal article" date="2023" name="Proc. Natl. Acad. Sci. U.S.A.">
        <title>A global phylogenomic analysis of the shiitake genus Lentinula.</title>
        <authorList>
            <person name="Sierra-Patev S."/>
            <person name="Min B."/>
            <person name="Naranjo-Ortiz M."/>
            <person name="Looney B."/>
            <person name="Konkel Z."/>
            <person name="Slot J.C."/>
            <person name="Sakamoto Y."/>
            <person name="Steenwyk J.L."/>
            <person name="Rokas A."/>
            <person name="Carro J."/>
            <person name="Camarero S."/>
            <person name="Ferreira P."/>
            <person name="Molpeceres G."/>
            <person name="Ruiz-Duenas F.J."/>
            <person name="Serrano A."/>
            <person name="Henrissat B."/>
            <person name="Drula E."/>
            <person name="Hughes K.W."/>
            <person name="Mata J.L."/>
            <person name="Ishikawa N.K."/>
            <person name="Vargas-Isla R."/>
            <person name="Ushijima S."/>
            <person name="Smith C.A."/>
            <person name="Donoghue J."/>
            <person name="Ahrendt S."/>
            <person name="Andreopoulos W."/>
            <person name="He G."/>
            <person name="LaButti K."/>
            <person name="Lipzen A."/>
            <person name="Ng V."/>
            <person name="Riley R."/>
            <person name="Sandor L."/>
            <person name="Barry K."/>
            <person name="Martinez A.T."/>
            <person name="Xiao Y."/>
            <person name="Gibbons J.G."/>
            <person name="Terashima K."/>
            <person name="Grigoriev I.V."/>
            <person name="Hibbett D."/>
        </authorList>
    </citation>
    <scope>NUCLEOTIDE SEQUENCE</scope>
    <source>
        <strain evidence="1">Sp2 HRB7682 ss15</strain>
    </source>
</reference>
<accession>A0A9W9DCV1</accession>
<reference evidence="1" key="1">
    <citation type="submission" date="2022-08" db="EMBL/GenBank/DDBJ databases">
        <authorList>
            <consortium name="DOE Joint Genome Institute"/>
            <person name="Min B."/>
            <person name="Riley R."/>
            <person name="Sierra-Patev S."/>
            <person name="Naranjo-Ortiz M."/>
            <person name="Looney B."/>
            <person name="Konkel Z."/>
            <person name="Slot J.C."/>
            <person name="Sakamoto Y."/>
            <person name="Steenwyk J.L."/>
            <person name="Rokas A."/>
            <person name="Carro J."/>
            <person name="Camarero S."/>
            <person name="Ferreira P."/>
            <person name="Molpeceres G."/>
            <person name="Ruiz-Duenas F.J."/>
            <person name="Serrano A."/>
            <person name="Henrissat B."/>
            <person name="Drula E."/>
            <person name="Hughes K.W."/>
            <person name="Mata J.L."/>
            <person name="Ishikawa N.K."/>
            <person name="Vargas-Isla R."/>
            <person name="Ushijima S."/>
            <person name="Smith C.A."/>
            <person name="Ahrendt S."/>
            <person name="Andreopoulos W."/>
            <person name="He G."/>
            <person name="Labutti K."/>
            <person name="Lipzen A."/>
            <person name="Ng V."/>
            <person name="Sandor L."/>
            <person name="Barry K."/>
            <person name="Martinez A.T."/>
            <person name="Xiao Y."/>
            <person name="Gibbons J.G."/>
            <person name="Terashima K."/>
            <person name="Hibbett D.S."/>
            <person name="Grigoriev I.V."/>
        </authorList>
    </citation>
    <scope>NUCLEOTIDE SEQUENCE</scope>
    <source>
        <strain evidence="1">Sp2 HRB7682 ss15</strain>
    </source>
</reference>
<name>A0A9W9DCV1_9AGAR</name>
<evidence type="ECO:0000313" key="2">
    <source>
        <dbReference type="Proteomes" id="UP001150238"/>
    </source>
</evidence>
<organism evidence="1 2">
    <name type="scientific">Lentinula lateritia</name>
    <dbReference type="NCBI Taxonomy" id="40482"/>
    <lineage>
        <taxon>Eukaryota</taxon>
        <taxon>Fungi</taxon>
        <taxon>Dikarya</taxon>
        <taxon>Basidiomycota</taxon>
        <taxon>Agaricomycotina</taxon>
        <taxon>Agaricomycetes</taxon>
        <taxon>Agaricomycetidae</taxon>
        <taxon>Agaricales</taxon>
        <taxon>Marasmiineae</taxon>
        <taxon>Omphalotaceae</taxon>
        <taxon>Lentinula</taxon>
    </lineage>
</organism>
<protein>
    <submittedName>
        <fullName evidence="1">Uncharacterized protein</fullName>
    </submittedName>
</protein>
<comment type="caution">
    <text evidence="1">The sequence shown here is derived from an EMBL/GenBank/DDBJ whole genome shotgun (WGS) entry which is preliminary data.</text>
</comment>
<dbReference type="Proteomes" id="UP001150238">
    <property type="component" value="Unassembled WGS sequence"/>
</dbReference>
<dbReference type="EMBL" id="JANVFS010000068">
    <property type="protein sequence ID" value="KAJ4463686.1"/>
    <property type="molecule type" value="Genomic_DNA"/>
</dbReference>
<sequence>MGTRPLLSCSPDIHCGLVPTNIHFHKPMAATTYVDGHCLPVLLLLYSELVSSLAMSTIRDLEHLIIDAIYLYILRGKVDHKESQFELEYTIGGDWSRAKLKPSITSAVLATLDSQIKTRRLQGQNTTGSGDQMNVDELEVQGLISGGSKGKKEQKLREFGAKGKRTGIFDDGNIDKLVQLPYIEMKVFDNQVIG</sequence>
<evidence type="ECO:0000313" key="1">
    <source>
        <dbReference type="EMBL" id="KAJ4463686.1"/>
    </source>
</evidence>
<gene>
    <name evidence="1" type="ORF">C8J55DRAFT_494290</name>
</gene>
<dbReference type="AlphaFoldDB" id="A0A9W9DCV1"/>
<proteinExistence type="predicted"/>